<evidence type="ECO:0000313" key="5">
    <source>
        <dbReference type="Proteomes" id="UP000005104"/>
    </source>
</evidence>
<dbReference type="GO" id="GO:0008168">
    <property type="term" value="F:methyltransferase activity"/>
    <property type="evidence" value="ECO:0007669"/>
    <property type="project" value="UniProtKB-KW"/>
</dbReference>
<sequence>MARNLSARILSAEEVEFLKEKIQVLLETKGIHIEHPEVMEILKKAGAIVSEETGSVKFPKALYEEALKAAPREFTLAGIDPKNDMKFPHPEGSFYVRTNTGGMYYLTEEGEYRNIVLDDVAEFTRLANALPNVNYWSLPSTDPVDFPAETIDIHTLNTVLRNTTKHGWVQPYEAENIKYLIEMAAAVVGGKEELRKRPIISAICCSVPRLTYKYMDMNIIYECCKAGVPLQPCALPAAGANVPITPSGLALMAAADVVAMIVMAQIIAPGHPCVATPLLFEMDMLTTNTTQATMSTTMGRMIAMQLFKEGYGIPVHTYATGTDSSTLDAQAGFEAASLSHMVALSGGSVLGGAGQVETAKTISPLQLIIDNDVFGMVKQLKAGLEVNEETIAWDDIQAMTYQDSFVDKMHTFNHFRDGYRAKTFTRDSRTTWAEKGCKDLAARAKEQYQIIKENYEPVTLTKEVADALDAIVARADRELGRK</sequence>
<dbReference type="AlphaFoldDB" id="H5Y1H1"/>
<name>H5Y1H1_9FIRM</name>
<dbReference type="Pfam" id="PF06253">
    <property type="entry name" value="MTTB"/>
    <property type="match status" value="1"/>
</dbReference>
<gene>
    <name evidence="4" type="ORF">DesyoDRAFT_0391</name>
</gene>
<accession>H5Y1H1</accession>
<protein>
    <submittedName>
        <fullName evidence="4">Trimethylamine:corrinoid methyltransferase</fullName>
    </submittedName>
</protein>
<dbReference type="RefSeq" id="WP_007778714.1">
    <property type="nucleotide sequence ID" value="NZ_CM001441.1"/>
</dbReference>
<dbReference type="eggNOG" id="COG5598">
    <property type="taxonomic scope" value="Bacteria"/>
</dbReference>
<dbReference type="InterPro" id="IPR038601">
    <property type="entry name" value="MttB-like_sf"/>
</dbReference>
<organism evidence="4 5">
    <name type="scientific">Desulfosporosinus youngiae DSM 17734</name>
    <dbReference type="NCBI Taxonomy" id="768710"/>
    <lineage>
        <taxon>Bacteria</taxon>
        <taxon>Bacillati</taxon>
        <taxon>Bacillota</taxon>
        <taxon>Clostridia</taxon>
        <taxon>Eubacteriales</taxon>
        <taxon>Desulfitobacteriaceae</taxon>
        <taxon>Desulfosporosinus</taxon>
    </lineage>
</organism>
<dbReference type="GO" id="GO:0015948">
    <property type="term" value="P:methanogenesis"/>
    <property type="evidence" value="ECO:0007669"/>
    <property type="project" value="InterPro"/>
</dbReference>
<dbReference type="Gene3D" id="3.20.20.480">
    <property type="entry name" value="Trimethylamine methyltransferase-like"/>
    <property type="match status" value="1"/>
</dbReference>
<dbReference type="OrthoDB" id="5418352at2"/>
<reference evidence="4 5" key="1">
    <citation type="submission" date="2011-11" db="EMBL/GenBank/DDBJ databases">
        <title>The Noncontiguous Finished genome of Desulfosporosinus youngiae DSM 17734.</title>
        <authorList>
            <consortium name="US DOE Joint Genome Institute (JGI-PGF)"/>
            <person name="Lucas S."/>
            <person name="Han J."/>
            <person name="Lapidus A."/>
            <person name="Cheng J.-F."/>
            <person name="Goodwin L."/>
            <person name="Pitluck S."/>
            <person name="Peters L."/>
            <person name="Ovchinnikova G."/>
            <person name="Lu M."/>
            <person name="Land M.L."/>
            <person name="Hauser L."/>
            <person name="Pester M."/>
            <person name="Spring S."/>
            <person name="Ollivier B."/>
            <person name="Rattei T."/>
            <person name="Klenk H.-P."/>
            <person name="Wagner M."/>
            <person name="Loy A."/>
            <person name="Woyke T.J."/>
        </authorList>
    </citation>
    <scope>NUCLEOTIDE SEQUENCE [LARGE SCALE GENOMIC DNA]</scope>
    <source>
        <strain evidence="4 5">DSM 17734</strain>
    </source>
</reference>
<evidence type="ECO:0000256" key="3">
    <source>
        <dbReference type="ARBA" id="ARBA00022679"/>
    </source>
</evidence>
<dbReference type="Proteomes" id="UP000005104">
    <property type="component" value="Chromosome"/>
</dbReference>
<dbReference type="HOGENOM" id="CLU_033581_1_0_9"/>
<dbReference type="InterPro" id="IPR010426">
    <property type="entry name" value="MTTB_MeTrfase"/>
</dbReference>
<evidence type="ECO:0000313" key="4">
    <source>
        <dbReference type="EMBL" id="EHQ87584.1"/>
    </source>
</evidence>
<keyword evidence="5" id="KW-1185">Reference proteome</keyword>
<evidence type="ECO:0000256" key="1">
    <source>
        <dbReference type="ARBA" id="ARBA00007137"/>
    </source>
</evidence>
<dbReference type="STRING" id="768710.DesyoDRAFT_0391"/>
<keyword evidence="2 4" id="KW-0489">Methyltransferase</keyword>
<evidence type="ECO:0000256" key="2">
    <source>
        <dbReference type="ARBA" id="ARBA00022603"/>
    </source>
</evidence>
<dbReference type="GO" id="GO:0032259">
    <property type="term" value="P:methylation"/>
    <property type="evidence" value="ECO:0007669"/>
    <property type="project" value="UniProtKB-KW"/>
</dbReference>
<dbReference type="EMBL" id="CM001441">
    <property type="protein sequence ID" value="EHQ87584.1"/>
    <property type="molecule type" value="Genomic_DNA"/>
</dbReference>
<keyword evidence="3 4" id="KW-0808">Transferase</keyword>
<proteinExistence type="inferred from homology"/>
<comment type="similarity">
    <text evidence="1">Belongs to the trimethylamine methyltransferase family.</text>
</comment>